<evidence type="ECO:0000313" key="3">
    <source>
        <dbReference type="EMBL" id="DBA00363.1"/>
    </source>
</evidence>
<keyword evidence="1" id="KW-0175">Coiled coil</keyword>
<feature type="coiled-coil region" evidence="1">
    <location>
        <begin position="450"/>
        <end position="477"/>
    </location>
</feature>
<feature type="compositionally biased region" description="Polar residues" evidence="2">
    <location>
        <begin position="121"/>
        <end position="130"/>
    </location>
</feature>
<gene>
    <name evidence="3" type="ORF">N0F65_000548</name>
</gene>
<dbReference type="Proteomes" id="UP001146120">
    <property type="component" value="Unassembled WGS sequence"/>
</dbReference>
<dbReference type="PANTHER" id="PTHR37067">
    <property type="entry name" value="PX DOMAIN-CONTAINING PROTEIN"/>
    <property type="match status" value="1"/>
</dbReference>
<sequence>MAQPTESAGGTVASAVCRFCVAFGRENHGVRQRKVTKNIKFFKFPFRTDNYLSHMDKQHRDKWAEYRELPTEAKLSFFDAAAGNPNANAPAHVAAVASEQPIAESFGSWQTTEVRSDTSRGRTTMPTSTEPVANAQLVALLRTESDHHRADRPSIAGKRRRESERPPPRAVAPKVEQSTSSPGTIAGDAVVKTAPEPCALSTCCRLINVILTDFGDALQALPDDADSIHAFWSAVKIAYHSDKEQYNQVITDLAVPSNMDASAVAQHSADELRATWRELTRAYKVLQTDFVADGSAQDFADVCGGRFELVFLHSWMLLKPELTAVLDHAILSPRRREFDIILKSQSTAATPDLDTHLVPDSNVSLDNATDTSSVVARDVPSPTSEQYQKLKREVLEQKKKLLEETYANERRRNRDQERRALLTDLREVVLTITDLRKRIHQDEEVESDLREDVERDLAFLTKQRTEIKARLEALAETM</sequence>
<reference evidence="3" key="1">
    <citation type="submission" date="2022-11" db="EMBL/GenBank/DDBJ databases">
        <authorList>
            <person name="Morgan W.R."/>
            <person name="Tartar A."/>
        </authorList>
    </citation>
    <scope>NUCLEOTIDE SEQUENCE</scope>
    <source>
        <strain evidence="3">ARSEF 373</strain>
    </source>
</reference>
<keyword evidence="4" id="KW-1185">Reference proteome</keyword>
<evidence type="ECO:0000313" key="4">
    <source>
        <dbReference type="Proteomes" id="UP001146120"/>
    </source>
</evidence>
<dbReference type="AlphaFoldDB" id="A0AAV2Z4T7"/>
<evidence type="ECO:0000256" key="1">
    <source>
        <dbReference type="SAM" id="Coils"/>
    </source>
</evidence>
<protein>
    <submittedName>
        <fullName evidence="3">Uncharacterized protein</fullName>
    </submittedName>
</protein>
<feature type="coiled-coil region" evidence="1">
    <location>
        <begin position="384"/>
        <end position="419"/>
    </location>
</feature>
<accession>A0AAV2Z4T7</accession>
<feature type="compositionally biased region" description="Basic and acidic residues" evidence="2">
    <location>
        <begin position="143"/>
        <end position="152"/>
    </location>
</feature>
<feature type="region of interest" description="Disordered" evidence="2">
    <location>
        <begin position="110"/>
        <end position="130"/>
    </location>
</feature>
<dbReference type="EMBL" id="DAKRPA010000065">
    <property type="protein sequence ID" value="DBA00363.1"/>
    <property type="molecule type" value="Genomic_DNA"/>
</dbReference>
<proteinExistence type="predicted"/>
<feature type="region of interest" description="Disordered" evidence="2">
    <location>
        <begin position="142"/>
        <end position="187"/>
    </location>
</feature>
<evidence type="ECO:0000256" key="2">
    <source>
        <dbReference type="SAM" id="MobiDB-lite"/>
    </source>
</evidence>
<dbReference type="PANTHER" id="PTHR37067:SF3">
    <property type="entry name" value="PX DOMAIN-CONTAINING PROTEIN"/>
    <property type="match status" value="1"/>
</dbReference>
<organism evidence="3 4">
    <name type="scientific">Lagenidium giganteum</name>
    <dbReference type="NCBI Taxonomy" id="4803"/>
    <lineage>
        <taxon>Eukaryota</taxon>
        <taxon>Sar</taxon>
        <taxon>Stramenopiles</taxon>
        <taxon>Oomycota</taxon>
        <taxon>Peronosporomycetes</taxon>
        <taxon>Pythiales</taxon>
        <taxon>Pythiaceae</taxon>
    </lineage>
</organism>
<reference evidence="3" key="2">
    <citation type="journal article" date="2023" name="Microbiol Resour">
        <title>Decontamination and Annotation of the Draft Genome Sequence of the Oomycete Lagenidium giganteum ARSEF 373.</title>
        <authorList>
            <person name="Morgan W.R."/>
            <person name="Tartar A."/>
        </authorList>
    </citation>
    <scope>NUCLEOTIDE SEQUENCE</scope>
    <source>
        <strain evidence="3">ARSEF 373</strain>
    </source>
</reference>
<name>A0AAV2Z4T7_9STRA</name>
<comment type="caution">
    <text evidence="3">The sequence shown here is derived from an EMBL/GenBank/DDBJ whole genome shotgun (WGS) entry which is preliminary data.</text>
</comment>